<evidence type="ECO:0000313" key="2">
    <source>
        <dbReference type="EMBL" id="KAL1524587.1"/>
    </source>
</evidence>
<name>A0AB34JU93_PRYPA</name>
<protein>
    <submittedName>
        <fullName evidence="2">Uncharacterized protein</fullName>
    </submittedName>
</protein>
<organism evidence="2 3">
    <name type="scientific">Prymnesium parvum</name>
    <name type="common">Toxic golden alga</name>
    <dbReference type="NCBI Taxonomy" id="97485"/>
    <lineage>
        <taxon>Eukaryota</taxon>
        <taxon>Haptista</taxon>
        <taxon>Haptophyta</taxon>
        <taxon>Prymnesiophyceae</taxon>
        <taxon>Prymnesiales</taxon>
        <taxon>Prymnesiaceae</taxon>
        <taxon>Prymnesium</taxon>
    </lineage>
</organism>
<accession>A0AB34JU93</accession>
<reference evidence="2 3" key="1">
    <citation type="journal article" date="2024" name="Science">
        <title>Giant polyketide synthase enzymes in the biosynthesis of giant marine polyether toxins.</title>
        <authorList>
            <person name="Fallon T.R."/>
            <person name="Shende V.V."/>
            <person name="Wierzbicki I.H."/>
            <person name="Pendleton A.L."/>
            <person name="Watervoot N.F."/>
            <person name="Auber R.P."/>
            <person name="Gonzalez D.J."/>
            <person name="Wisecaver J.H."/>
            <person name="Moore B.S."/>
        </authorList>
    </citation>
    <scope>NUCLEOTIDE SEQUENCE [LARGE SCALE GENOMIC DNA]</scope>
    <source>
        <strain evidence="2 3">12B1</strain>
    </source>
</reference>
<dbReference type="GO" id="GO:0009235">
    <property type="term" value="P:cobalamin metabolic process"/>
    <property type="evidence" value="ECO:0007669"/>
    <property type="project" value="InterPro"/>
</dbReference>
<dbReference type="Proteomes" id="UP001515480">
    <property type="component" value="Unassembled WGS sequence"/>
</dbReference>
<evidence type="ECO:0000256" key="1">
    <source>
        <dbReference type="SAM" id="MobiDB-lite"/>
    </source>
</evidence>
<dbReference type="PANTHER" id="PTHR13192:SF3">
    <property type="entry name" value="COBALAMIN TRAFFICKING PROTEIN CBLD"/>
    <property type="match status" value="1"/>
</dbReference>
<dbReference type="EMBL" id="JBGBPQ010000005">
    <property type="protein sequence ID" value="KAL1524587.1"/>
    <property type="molecule type" value="Genomic_DNA"/>
</dbReference>
<gene>
    <name evidence="2" type="ORF">AB1Y20_019477</name>
</gene>
<feature type="region of interest" description="Disordered" evidence="1">
    <location>
        <begin position="1"/>
        <end position="43"/>
    </location>
</feature>
<sequence length="238" mass="26456">MSASFLAAASARHGGDAQPSTPPAAADGATSEGKLRERVRTSKRQPCVTLVPPSLSTVFNLEHSIHRPSRLLRDDIELVFRPDLDDEYRRHEGGAAANVEKADFLSQHLLVVPTWQPAKMDLSEIAEQVNVVRRGLLESFDDWAARVRKRLLPYWSDCSCPVDGCARYGTKTPAIYNELDGLVTLLKYDALPVGCCGIVIHPRWFRSAYPVTFFTTAPLEKLQAAIAEAERERQLEVD</sequence>
<dbReference type="AlphaFoldDB" id="A0AB34JU93"/>
<keyword evidence="3" id="KW-1185">Reference proteome</keyword>
<comment type="caution">
    <text evidence="2">The sequence shown here is derived from an EMBL/GenBank/DDBJ whole genome shotgun (WGS) entry which is preliminary data.</text>
</comment>
<dbReference type="PANTHER" id="PTHR13192">
    <property type="entry name" value="MY011 PROTEIN"/>
    <property type="match status" value="1"/>
</dbReference>
<dbReference type="InterPro" id="IPR019362">
    <property type="entry name" value="MMADHC"/>
</dbReference>
<evidence type="ECO:0000313" key="3">
    <source>
        <dbReference type="Proteomes" id="UP001515480"/>
    </source>
</evidence>
<proteinExistence type="predicted"/>